<evidence type="ECO:0000256" key="2">
    <source>
        <dbReference type="SAM" id="Phobius"/>
    </source>
</evidence>
<keyword evidence="2" id="KW-1133">Transmembrane helix</keyword>
<feature type="transmembrane region" description="Helical" evidence="2">
    <location>
        <begin position="107"/>
        <end position="127"/>
    </location>
</feature>
<keyword evidence="2" id="KW-0812">Transmembrane</keyword>
<dbReference type="RefSeq" id="WP_272140753.1">
    <property type="nucleotide sequence ID" value="NZ_JAQNDM010000002.1"/>
</dbReference>
<evidence type="ECO:0000313" key="4">
    <source>
        <dbReference type="Proteomes" id="UP001221838"/>
    </source>
</evidence>
<feature type="transmembrane region" description="Helical" evidence="2">
    <location>
        <begin position="139"/>
        <end position="161"/>
    </location>
</feature>
<gene>
    <name evidence="3" type="ORF">POL68_20660</name>
</gene>
<organism evidence="3 4">
    <name type="scientific">Stigmatella ashevillensis</name>
    <dbReference type="NCBI Taxonomy" id="2995309"/>
    <lineage>
        <taxon>Bacteria</taxon>
        <taxon>Pseudomonadati</taxon>
        <taxon>Myxococcota</taxon>
        <taxon>Myxococcia</taxon>
        <taxon>Myxococcales</taxon>
        <taxon>Cystobacterineae</taxon>
        <taxon>Archangiaceae</taxon>
        <taxon>Stigmatella</taxon>
    </lineage>
</organism>
<evidence type="ECO:0000256" key="1">
    <source>
        <dbReference type="SAM" id="MobiDB-lite"/>
    </source>
</evidence>
<feature type="region of interest" description="Disordered" evidence="1">
    <location>
        <begin position="310"/>
        <end position="361"/>
    </location>
</feature>
<proteinExistence type="predicted"/>
<keyword evidence="2" id="KW-0472">Membrane</keyword>
<accession>A0ABT5DEZ4</accession>
<dbReference type="Proteomes" id="UP001221838">
    <property type="component" value="Unassembled WGS sequence"/>
</dbReference>
<keyword evidence="4" id="KW-1185">Reference proteome</keyword>
<comment type="caution">
    <text evidence="3">The sequence shown here is derived from an EMBL/GenBank/DDBJ whole genome shotgun (WGS) entry which is preliminary data.</text>
</comment>
<dbReference type="EMBL" id="JAQNDM010000002">
    <property type="protein sequence ID" value="MDC0710897.1"/>
    <property type="molecule type" value="Genomic_DNA"/>
</dbReference>
<name>A0ABT5DEZ4_9BACT</name>
<evidence type="ECO:0000313" key="3">
    <source>
        <dbReference type="EMBL" id="MDC0710897.1"/>
    </source>
</evidence>
<reference evidence="3 4" key="1">
    <citation type="submission" date="2022-11" db="EMBL/GenBank/DDBJ databases">
        <title>Minimal conservation of predation-associated metabolite biosynthetic gene clusters underscores biosynthetic potential of Myxococcota including descriptions for ten novel species: Archangium lansinium sp. nov., Myxococcus landrumus sp. nov., Nannocystis bai.</title>
        <authorList>
            <person name="Ahearne A."/>
            <person name="Stevens C."/>
            <person name="Dowd S."/>
        </authorList>
    </citation>
    <scope>NUCLEOTIDE SEQUENCE [LARGE SCALE GENOMIC DNA]</scope>
    <source>
        <strain evidence="3 4">NCWAL01</strain>
    </source>
</reference>
<sequence length="405" mass="43348">MRLSFTQAPILKEQRHLSRQEAQATLLAFHTAFLKERPRIRIISPPGRSAGQGTSEWEQRLRAEFLSRFGTGLLPLPNTLGDSRLSQALRLSPGYMGHGVREAAQDLFGSPVFLASVTLSVLVYFAAWLVPEPLFSKAFAATATVALALAVGVMELTHLAWACLRLYRESEAATSQQALEAAAERFGKAVGGAGLRVLVMVASFGVGRVLPTSPPSLGGWMGAPRYAVEGGLALEASTTVQVVSDGALVVSGGVAGEVASHLCGGLALCATIQGASGTKLSTHYGPPHTRQNPRHNEAIEQELASREAAGHTDLRKNRAQVDAQGDAVTAPTSTEGARFRRPDASSLRPDGVRHNTNYVSNPQDLKRELEAFEAMVSADKNALHELYTLDGKLVRRHVPSRLNIP</sequence>
<protein>
    <submittedName>
        <fullName evidence="3">Uncharacterized protein</fullName>
    </submittedName>
</protein>